<dbReference type="EMBL" id="JAACFV010000033">
    <property type="protein sequence ID" value="KAF7510169.1"/>
    <property type="molecule type" value="Genomic_DNA"/>
</dbReference>
<keyword evidence="3" id="KW-1185">Reference proteome</keyword>
<evidence type="ECO:0000313" key="2">
    <source>
        <dbReference type="EMBL" id="KAF7510169.1"/>
    </source>
</evidence>
<comment type="caution">
    <text evidence="2">The sequence shown here is derived from an EMBL/GenBank/DDBJ whole genome shotgun (WGS) entry which is preliminary data.</text>
</comment>
<dbReference type="Proteomes" id="UP000606974">
    <property type="component" value="Unassembled WGS sequence"/>
</dbReference>
<feature type="compositionally biased region" description="Low complexity" evidence="1">
    <location>
        <begin position="66"/>
        <end position="76"/>
    </location>
</feature>
<proteinExistence type="predicted"/>
<sequence>MSSTCSLPVGPSKKTAKRSTTSPEKSRPVRAQGKEKTECSSSSWTPPRISDPNLVDDATTQLPRHTSAATSSTGASQVEDNGLPVNVDTVRVQLSTAKSHLSILQILLTYDEYEGTLDEIRDRILMQQGKVKSLEQHLSDLHLKEKKKTPRRLSIQGIFSSPQRAGHLRARYQKK</sequence>
<feature type="compositionally biased region" description="Basic and acidic residues" evidence="1">
    <location>
        <begin position="24"/>
        <end position="38"/>
    </location>
</feature>
<feature type="region of interest" description="Disordered" evidence="1">
    <location>
        <begin position="1"/>
        <end position="82"/>
    </location>
</feature>
<protein>
    <submittedName>
        <fullName evidence="2">Uncharacterized protein</fullName>
    </submittedName>
</protein>
<gene>
    <name evidence="2" type="ORF">GJ744_007068</name>
</gene>
<reference evidence="2" key="1">
    <citation type="submission" date="2020-02" db="EMBL/GenBank/DDBJ databases">
        <authorList>
            <person name="Palmer J.M."/>
        </authorList>
    </citation>
    <scope>NUCLEOTIDE SEQUENCE</scope>
    <source>
        <strain evidence="2">EPUS1.4</strain>
        <tissue evidence="2">Thallus</tissue>
    </source>
</reference>
<evidence type="ECO:0000256" key="1">
    <source>
        <dbReference type="SAM" id="MobiDB-lite"/>
    </source>
</evidence>
<dbReference type="AlphaFoldDB" id="A0A8H7AML5"/>
<evidence type="ECO:0000313" key="3">
    <source>
        <dbReference type="Proteomes" id="UP000606974"/>
    </source>
</evidence>
<organism evidence="2 3">
    <name type="scientific">Endocarpon pusillum</name>
    <dbReference type="NCBI Taxonomy" id="364733"/>
    <lineage>
        <taxon>Eukaryota</taxon>
        <taxon>Fungi</taxon>
        <taxon>Dikarya</taxon>
        <taxon>Ascomycota</taxon>
        <taxon>Pezizomycotina</taxon>
        <taxon>Eurotiomycetes</taxon>
        <taxon>Chaetothyriomycetidae</taxon>
        <taxon>Verrucariales</taxon>
        <taxon>Verrucariaceae</taxon>
        <taxon>Endocarpon</taxon>
    </lineage>
</organism>
<name>A0A8H7AML5_9EURO</name>
<accession>A0A8H7AML5</accession>